<dbReference type="UniPathway" id="UPA00028">
    <property type="reaction ID" value="UER00004"/>
</dbReference>
<feature type="domain" description="Ketopantoate reductase N-terminal" evidence="12">
    <location>
        <begin position="3"/>
        <end position="160"/>
    </location>
</feature>
<comment type="caution">
    <text evidence="14">The sequence shown here is derived from an EMBL/GenBank/DDBJ whole genome shotgun (WGS) entry which is preliminary data.</text>
</comment>
<accession>A0A0M1P2Y9</accession>
<dbReference type="GO" id="GO:0008677">
    <property type="term" value="F:2-dehydropantoate 2-reductase activity"/>
    <property type="evidence" value="ECO:0007669"/>
    <property type="project" value="UniProtKB-EC"/>
</dbReference>
<evidence type="ECO:0000259" key="13">
    <source>
        <dbReference type="Pfam" id="PF08546"/>
    </source>
</evidence>
<comment type="pathway">
    <text evidence="2 11">Cofactor biosynthesis; (R)-pantothenate biosynthesis; (R)-pantoate from 3-methyl-2-oxobutanoate: step 2/2.</text>
</comment>
<dbReference type="InterPro" id="IPR050838">
    <property type="entry name" value="Ketopantoate_reductase"/>
</dbReference>
<dbReference type="AlphaFoldDB" id="A0A0M1P2Y9"/>
<dbReference type="PANTHER" id="PTHR43765:SF2">
    <property type="entry name" value="2-DEHYDROPANTOATE 2-REDUCTASE"/>
    <property type="match status" value="1"/>
</dbReference>
<dbReference type="OrthoDB" id="9800163at2"/>
<dbReference type="InterPro" id="IPR013328">
    <property type="entry name" value="6PGD_dom2"/>
</dbReference>
<evidence type="ECO:0000256" key="1">
    <source>
        <dbReference type="ARBA" id="ARBA00002919"/>
    </source>
</evidence>
<dbReference type="RefSeq" id="WP_054401434.1">
    <property type="nucleotide sequence ID" value="NZ_LIUT01000001.1"/>
</dbReference>
<dbReference type="PANTHER" id="PTHR43765">
    <property type="entry name" value="2-DEHYDROPANTOATE 2-REDUCTASE-RELATED"/>
    <property type="match status" value="1"/>
</dbReference>
<dbReference type="Gene3D" id="1.10.1040.10">
    <property type="entry name" value="N-(1-d-carboxylethyl)-l-norvaline Dehydrogenase, domain 2"/>
    <property type="match status" value="1"/>
</dbReference>
<dbReference type="Pfam" id="PF02558">
    <property type="entry name" value="ApbA"/>
    <property type="match status" value="1"/>
</dbReference>
<dbReference type="EMBL" id="LIUT01000001">
    <property type="protein sequence ID" value="KOR88414.1"/>
    <property type="molecule type" value="Genomic_DNA"/>
</dbReference>
<dbReference type="InterPro" id="IPR008927">
    <property type="entry name" value="6-PGluconate_DH-like_C_sf"/>
</dbReference>
<proteinExistence type="inferred from homology"/>
<evidence type="ECO:0000256" key="11">
    <source>
        <dbReference type="RuleBase" id="RU362068"/>
    </source>
</evidence>
<comment type="function">
    <text evidence="1 11">Catalyzes the NADPH-dependent reduction of ketopantoate into pantoic acid.</text>
</comment>
<dbReference type="SUPFAM" id="SSF51735">
    <property type="entry name" value="NAD(P)-binding Rossmann-fold domains"/>
    <property type="match status" value="1"/>
</dbReference>
<evidence type="ECO:0000259" key="12">
    <source>
        <dbReference type="Pfam" id="PF02558"/>
    </source>
</evidence>
<dbReference type="GO" id="GO:0015940">
    <property type="term" value="P:pantothenate biosynthetic process"/>
    <property type="evidence" value="ECO:0007669"/>
    <property type="project" value="UniProtKB-UniPathway"/>
</dbReference>
<evidence type="ECO:0000256" key="3">
    <source>
        <dbReference type="ARBA" id="ARBA00007870"/>
    </source>
</evidence>
<keyword evidence="6 11" id="KW-0566">Pantothenate biosynthesis</keyword>
<dbReference type="Proteomes" id="UP000036932">
    <property type="component" value="Unassembled WGS sequence"/>
</dbReference>
<evidence type="ECO:0000256" key="10">
    <source>
        <dbReference type="ARBA" id="ARBA00048793"/>
    </source>
</evidence>
<dbReference type="SUPFAM" id="SSF48179">
    <property type="entry name" value="6-phosphogluconate dehydrogenase C-terminal domain-like"/>
    <property type="match status" value="1"/>
</dbReference>
<dbReference type="Gene3D" id="3.40.50.720">
    <property type="entry name" value="NAD(P)-binding Rossmann-like Domain"/>
    <property type="match status" value="1"/>
</dbReference>
<keyword evidence="8 11" id="KW-0560">Oxidoreductase</keyword>
<gene>
    <name evidence="14" type="ORF">AM231_04105</name>
</gene>
<comment type="similarity">
    <text evidence="3 11">Belongs to the ketopantoate reductase family.</text>
</comment>
<evidence type="ECO:0000256" key="8">
    <source>
        <dbReference type="ARBA" id="ARBA00023002"/>
    </source>
</evidence>
<dbReference type="InterPro" id="IPR003710">
    <property type="entry name" value="ApbA"/>
</dbReference>
<dbReference type="PATRIC" id="fig|1705565.3.peg.2702"/>
<evidence type="ECO:0000256" key="9">
    <source>
        <dbReference type="ARBA" id="ARBA00032024"/>
    </source>
</evidence>
<evidence type="ECO:0000256" key="7">
    <source>
        <dbReference type="ARBA" id="ARBA00022857"/>
    </source>
</evidence>
<dbReference type="InterPro" id="IPR036291">
    <property type="entry name" value="NAD(P)-bd_dom_sf"/>
</dbReference>
<keyword evidence="15" id="KW-1185">Reference proteome</keyword>
<dbReference type="GO" id="GO:0005737">
    <property type="term" value="C:cytoplasm"/>
    <property type="evidence" value="ECO:0007669"/>
    <property type="project" value="TreeGrafter"/>
</dbReference>
<dbReference type="GO" id="GO:0050661">
    <property type="term" value="F:NADP binding"/>
    <property type="evidence" value="ECO:0007669"/>
    <property type="project" value="TreeGrafter"/>
</dbReference>
<organism evidence="14 15">
    <name type="scientific">Paenibacillus solani</name>
    <dbReference type="NCBI Taxonomy" id="1705565"/>
    <lineage>
        <taxon>Bacteria</taxon>
        <taxon>Bacillati</taxon>
        <taxon>Bacillota</taxon>
        <taxon>Bacilli</taxon>
        <taxon>Bacillales</taxon>
        <taxon>Paenibacillaceae</taxon>
        <taxon>Paenibacillus</taxon>
    </lineage>
</organism>
<comment type="catalytic activity">
    <reaction evidence="10 11">
        <text>(R)-pantoate + NADP(+) = 2-dehydropantoate + NADPH + H(+)</text>
        <dbReference type="Rhea" id="RHEA:16233"/>
        <dbReference type="ChEBI" id="CHEBI:11561"/>
        <dbReference type="ChEBI" id="CHEBI:15378"/>
        <dbReference type="ChEBI" id="CHEBI:15980"/>
        <dbReference type="ChEBI" id="CHEBI:57783"/>
        <dbReference type="ChEBI" id="CHEBI:58349"/>
        <dbReference type="EC" id="1.1.1.169"/>
    </reaction>
</comment>
<reference evidence="15" key="1">
    <citation type="submission" date="2015-08" db="EMBL/GenBank/DDBJ databases">
        <title>Genome sequencing project for genomic taxonomy and phylogenomics of Bacillus-like bacteria.</title>
        <authorList>
            <person name="Liu B."/>
            <person name="Wang J."/>
            <person name="Zhu Y."/>
            <person name="Liu G."/>
            <person name="Chen Q."/>
            <person name="Chen Z."/>
            <person name="Lan J."/>
            <person name="Che J."/>
            <person name="Ge C."/>
            <person name="Shi H."/>
            <person name="Pan Z."/>
            <person name="Liu X."/>
        </authorList>
    </citation>
    <scope>NUCLEOTIDE SEQUENCE [LARGE SCALE GENOMIC DNA]</scope>
    <source>
        <strain evidence="15">FJAT-22460</strain>
    </source>
</reference>
<evidence type="ECO:0000313" key="14">
    <source>
        <dbReference type="EMBL" id="KOR88414.1"/>
    </source>
</evidence>
<dbReference type="EC" id="1.1.1.169" evidence="4 11"/>
<name>A0A0M1P2Y9_9BACL</name>
<keyword evidence="7 11" id="KW-0521">NADP</keyword>
<dbReference type="InterPro" id="IPR013332">
    <property type="entry name" value="KPR_N"/>
</dbReference>
<dbReference type="Pfam" id="PF08546">
    <property type="entry name" value="ApbA_C"/>
    <property type="match status" value="1"/>
</dbReference>
<feature type="domain" description="Ketopantoate reductase C-terminal" evidence="13">
    <location>
        <begin position="192"/>
        <end position="313"/>
    </location>
</feature>
<evidence type="ECO:0000256" key="6">
    <source>
        <dbReference type="ARBA" id="ARBA00022655"/>
    </source>
</evidence>
<protein>
    <recommendedName>
        <fullName evidence="5 11">2-dehydropantoate 2-reductase</fullName>
        <ecNumber evidence="4 11">1.1.1.169</ecNumber>
    </recommendedName>
    <alternativeName>
        <fullName evidence="9 11">Ketopantoate reductase</fullName>
    </alternativeName>
</protein>
<dbReference type="InterPro" id="IPR013752">
    <property type="entry name" value="KPA_reductase"/>
</dbReference>
<evidence type="ECO:0000256" key="2">
    <source>
        <dbReference type="ARBA" id="ARBA00004994"/>
    </source>
</evidence>
<evidence type="ECO:0000256" key="5">
    <source>
        <dbReference type="ARBA" id="ARBA00019465"/>
    </source>
</evidence>
<evidence type="ECO:0000256" key="4">
    <source>
        <dbReference type="ARBA" id="ARBA00013014"/>
    </source>
</evidence>
<dbReference type="NCBIfam" id="TIGR00745">
    <property type="entry name" value="apbA_panE"/>
    <property type="match status" value="1"/>
</dbReference>
<sequence length="315" mass="34564">MNIHIIGAGSLGLLYAGKLADSGSCVTLWCRSEEQADKLRSCGITIEGMDEQRMQLNSEGFSVSSWASFAGSSAAAEADYIFLMIKQQGIERVAAEMLAPLGQDHHRLICFQNGTGHLERLHELLPNWSLYAAITTEGARRTSDVSVLHAGHGTTTIGKMIPDDNSLQEDAEIELVKGLNRAGLEAFLSKEMKEIIYRKLLMNAVINPLTALWRITNGELLLSPERVDLMKQLYDEGIAAYEAGSIPYGSNLWEAIIQVCRSTSGNTSSMLKDVLENRTTEVAWINGSIALMGHKFGVSVPTHELIEQLIRGMKI</sequence>
<evidence type="ECO:0000313" key="15">
    <source>
        <dbReference type="Proteomes" id="UP000036932"/>
    </source>
</evidence>